<comment type="caution">
    <text evidence="8">The sequence shown here is derived from an EMBL/GenBank/DDBJ whole genome shotgun (WGS) entry which is preliminary data.</text>
</comment>
<evidence type="ECO:0000256" key="1">
    <source>
        <dbReference type="ARBA" id="ARBA00006432"/>
    </source>
</evidence>
<dbReference type="Pfam" id="PF00501">
    <property type="entry name" value="AMP-binding"/>
    <property type="match status" value="1"/>
</dbReference>
<dbReference type="CDD" id="cd05931">
    <property type="entry name" value="FAAL"/>
    <property type="match status" value="1"/>
</dbReference>
<feature type="domain" description="AMP-dependent synthetase/ligase" evidence="6">
    <location>
        <begin position="12"/>
        <end position="425"/>
    </location>
</feature>
<dbReference type="PANTHER" id="PTHR22754">
    <property type="entry name" value="DISCO-INTERACTING PROTEIN 2 DIP2 -RELATED"/>
    <property type="match status" value="1"/>
</dbReference>
<evidence type="ECO:0000256" key="4">
    <source>
        <dbReference type="ARBA" id="ARBA00023098"/>
    </source>
</evidence>
<sequence length="607" mass="64377">MAEPQTLAHALARHAETRADTTAIAYATSSARGDEGAEEALGYGELYGRALSLGAVLRSLPTRTHDRPFVLIALPNGVDYVSSFFACLTADAVAVTYHPPALSTARAGRAYDLRLAQILRDCEPSAIIARPQLHQRLRKVADAAGLAPLILDPRQPGTTDGPSGAGGRDAPLARPDHLALLQYTSGSTSDPKGVMVSHANLVHNVRGMTSSLGTGPGQAAAGWLPLFHDMGLIGMICHPVWAGMSVHMSTPADFLRNPLGWLRTLTRTRATVTFAPDFGYATAVHKVPEDRRAGLDLSGLRHALSGAEPVRPHTVERFAKEYAPYGFDPHAMMPAYGLAEATLVVSCLDRQAAPAFHEVSAEALGKERRAEAPDGSRQAVLVGCGRSLAPDTEIAIVDPSTAVRKAPGEVGEIWVSGPSVAGGYWGRPEDSARVFGARPEPAAGAATGSGRTYLRTGDLGVWYEGQLCVVGRIKDVIVHRGTNHYPQDLEATVESCHPAPVRAAALSVPEPDHGAGGHGGERIVVVTELTAYGDDVDYDAIAQAVRSAVLEEHGIPLAAVALLKAGAVPRTTSGKVRRQEGVRRWNAGEFKPVAEWRRERTSEGGHR</sequence>
<evidence type="ECO:0000259" key="6">
    <source>
        <dbReference type="Pfam" id="PF00501"/>
    </source>
</evidence>
<dbReference type="Pfam" id="PF23024">
    <property type="entry name" value="AMP-dom_DIP2-like"/>
    <property type="match status" value="1"/>
</dbReference>
<dbReference type="PANTHER" id="PTHR22754:SF32">
    <property type="entry name" value="DISCO-INTERACTING PROTEIN 2"/>
    <property type="match status" value="1"/>
</dbReference>
<dbReference type="InterPro" id="IPR000873">
    <property type="entry name" value="AMP-dep_synth/lig_dom"/>
</dbReference>
<dbReference type="Gene3D" id="3.40.50.12780">
    <property type="entry name" value="N-terminal domain of ligase-like"/>
    <property type="match status" value="1"/>
</dbReference>
<dbReference type="FunFam" id="3.40.50.12780:FF:000013">
    <property type="entry name" value="Long-chain-fatty-acid--AMP ligase FadD32"/>
    <property type="match status" value="1"/>
</dbReference>
<dbReference type="GO" id="GO:0005886">
    <property type="term" value="C:plasma membrane"/>
    <property type="evidence" value="ECO:0007669"/>
    <property type="project" value="TreeGrafter"/>
</dbReference>
<name>A0A919GX30_9ACTN</name>
<dbReference type="Gene3D" id="3.30.300.30">
    <property type="match status" value="1"/>
</dbReference>
<evidence type="ECO:0000256" key="2">
    <source>
        <dbReference type="ARBA" id="ARBA00022598"/>
    </source>
</evidence>
<dbReference type="AlphaFoldDB" id="A0A919GX30"/>
<evidence type="ECO:0000259" key="7">
    <source>
        <dbReference type="Pfam" id="PF23024"/>
    </source>
</evidence>
<feature type="region of interest" description="Disordered" evidence="5">
    <location>
        <begin position="151"/>
        <end position="171"/>
    </location>
</feature>
<organism evidence="8 9">
    <name type="scientific">Streptomyces xanthophaeus</name>
    <dbReference type="NCBI Taxonomy" id="67385"/>
    <lineage>
        <taxon>Bacteria</taxon>
        <taxon>Bacillati</taxon>
        <taxon>Actinomycetota</taxon>
        <taxon>Actinomycetes</taxon>
        <taxon>Kitasatosporales</taxon>
        <taxon>Streptomycetaceae</taxon>
        <taxon>Streptomyces</taxon>
    </lineage>
</organism>
<feature type="domain" description="AMP-binding enzyme C-terminal" evidence="7">
    <location>
        <begin position="475"/>
        <end position="591"/>
    </location>
</feature>
<accession>A0A919GX30</accession>
<gene>
    <name evidence="8" type="ORF">Sxan_06080</name>
</gene>
<dbReference type="Proteomes" id="UP000600026">
    <property type="component" value="Unassembled WGS sequence"/>
</dbReference>
<keyword evidence="2" id="KW-0436">Ligase</keyword>
<dbReference type="RefSeq" id="WP_157853048.1">
    <property type="nucleotide sequence ID" value="NZ_BNEE01000004.1"/>
</dbReference>
<dbReference type="InterPro" id="IPR045851">
    <property type="entry name" value="AMP-bd_C_sf"/>
</dbReference>
<dbReference type="InterPro" id="IPR020845">
    <property type="entry name" value="AMP-binding_CS"/>
</dbReference>
<dbReference type="GO" id="GO:0016874">
    <property type="term" value="F:ligase activity"/>
    <property type="evidence" value="ECO:0007669"/>
    <property type="project" value="UniProtKB-KW"/>
</dbReference>
<dbReference type="PROSITE" id="PS00455">
    <property type="entry name" value="AMP_BINDING"/>
    <property type="match status" value="1"/>
</dbReference>
<dbReference type="OrthoDB" id="3671040at2"/>
<dbReference type="EMBL" id="BNEE01000004">
    <property type="protein sequence ID" value="GHI83244.1"/>
    <property type="molecule type" value="Genomic_DNA"/>
</dbReference>
<reference evidence="8" key="1">
    <citation type="submission" date="2020-09" db="EMBL/GenBank/DDBJ databases">
        <title>Whole genome shotgun sequence of Streptomyces xanthophaeus NBRC 12829.</title>
        <authorList>
            <person name="Komaki H."/>
            <person name="Tamura T."/>
        </authorList>
    </citation>
    <scope>NUCLEOTIDE SEQUENCE</scope>
    <source>
        <strain evidence="8">NBRC 12829</strain>
    </source>
</reference>
<dbReference type="SUPFAM" id="SSF56801">
    <property type="entry name" value="Acetyl-CoA synthetase-like"/>
    <property type="match status" value="1"/>
</dbReference>
<evidence type="ECO:0000313" key="8">
    <source>
        <dbReference type="EMBL" id="GHI83244.1"/>
    </source>
</evidence>
<evidence type="ECO:0000256" key="5">
    <source>
        <dbReference type="SAM" id="MobiDB-lite"/>
    </source>
</evidence>
<dbReference type="InterPro" id="IPR025110">
    <property type="entry name" value="AMP-bd_C"/>
</dbReference>
<dbReference type="GO" id="GO:0006633">
    <property type="term" value="P:fatty acid biosynthetic process"/>
    <property type="evidence" value="ECO:0007669"/>
    <property type="project" value="TreeGrafter"/>
</dbReference>
<dbReference type="InterPro" id="IPR040097">
    <property type="entry name" value="FAAL/FAAC"/>
</dbReference>
<keyword evidence="3" id="KW-0276">Fatty acid metabolism</keyword>
<proteinExistence type="inferred from homology"/>
<dbReference type="InterPro" id="IPR042099">
    <property type="entry name" value="ANL_N_sf"/>
</dbReference>
<keyword evidence="9" id="KW-1185">Reference proteome</keyword>
<dbReference type="GO" id="GO:0070566">
    <property type="term" value="F:adenylyltransferase activity"/>
    <property type="evidence" value="ECO:0007669"/>
    <property type="project" value="TreeGrafter"/>
</dbReference>
<dbReference type="GO" id="GO:0071766">
    <property type="term" value="P:Actinobacterium-type cell wall biogenesis"/>
    <property type="evidence" value="ECO:0007669"/>
    <property type="project" value="UniProtKB-ARBA"/>
</dbReference>
<keyword evidence="4" id="KW-0443">Lipid metabolism</keyword>
<evidence type="ECO:0000256" key="3">
    <source>
        <dbReference type="ARBA" id="ARBA00022832"/>
    </source>
</evidence>
<protein>
    <submittedName>
        <fullName evidence="8">Uncharacterized protein</fullName>
    </submittedName>
</protein>
<evidence type="ECO:0000313" key="9">
    <source>
        <dbReference type="Proteomes" id="UP000600026"/>
    </source>
</evidence>
<comment type="similarity">
    <text evidence="1">Belongs to the ATP-dependent AMP-binding enzyme family.</text>
</comment>